<dbReference type="Proteomes" id="UP000054223">
    <property type="component" value="Unassembled WGS sequence"/>
</dbReference>
<protein>
    <recommendedName>
        <fullName evidence="3">DUF952 domain-containing protein</fullName>
    </recommendedName>
</protein>
<dbReference type="RefSeq" id="WP_059069881.1">
    <property type="nucleotide sequence ID" value="NZ_LNAL01000006.1"/>
</dbReference>
<evidence type="ECO:0000313" key="2">
    <source>
        <dbReference type="Proteomes" id="UP000054223"/>
    </source>
</evidence>
<reference evidence="1 2" key="1">
    <citation type="submission" date="2015-11" db="EMBL/GenBank/DDBJ databases">
        <title>Solirubrum puertoriconensis gen. nov. an environmental bacteria isolated in Puerto Rico.</title>
        <authorList>
            <person name="Cuebas-Irizarry M.F."/>
            <person name="Montalvo-Rodriguez R."/>
        </authorList>
    </citation>
    <scope>NUCLEOTIDE SEQUENCE [LARGE SCALE GENOMIC DNA]</scope>
    <source>
        <strain evidence="1 2">MC1A</strain>
    </source>
</reference>
<comment type="caution">
    <text evidence="1">The sequence shown here is derived from an EMBL/GenBank/DDBJ whole genome shotgun (WGS) entry which is preliminary data.</text>
</comment>
<dbReference type="InterPro" id="IPR009297">
    <property type="entry name" value="DUF952"/>
</dbReference>
<dbReference type="PANTHER" id="PTHR34129:SF1">
    <property type="entry name" value="DUF952 DOMAIN-CONTAINING PROTEIN"/>
    <property type="match status" value="1"/>
</dbReference>
<organism evidence="1 2">
    <name type="scientific">Solirubrum puertoriconensis</name>
    <dbReference type="NCBI Taxonomy" id="1751427"/>
    <lineage>
        <taxon>Bacteria</taxon>
        <taxon>Pseudomonadati</taxon>
        <taxon>Bacteroidota</taxon>
        <taxon>Cytophagia</taxon>
        <taxon>Cytophagales</taxon>
    </lineage>
</organism>
<dbReference type="Pfam" id="PF06108">
    <property type="entry name" value="DUF952"/>
    <property type="match status" value="1"/>
</dbReference>
<dbReference type="OrthoDB" id="5638018at2"/>
<evidence type="ECO:0000313" key="1">
    <source>
        <dbReference type="EMBL" id="KUG08429.1"/>
    </source>
</evidence>
<keyword evidence="2" id="KW-1185">Reference proteome</keyword>
<dbReference type="AlphaFoldDB" id="A0A9X0HMA2"/>
<dbReference type="PANTHER" id="PTHR34129">
    <property type="entry name" value="BLR1139 PROTEIN"/>
    <property type="match status" value="1"/>
</dbReference>
<proteinExistence type="predicted"/>
<dbReference type="EMBL" id="LNAL01000006">
    <property type="protein sequence ID" value="KUG08429.1"/>
    <property type="molecule type" value="Genomic_DNA"/>
</dbReference>
<sequence length="116" mass="12916">MLYRVAELADWQQAQQTGFFASADLQAEGFIHTSELHQLLETANRYYLGRTDVVLLELDEAALGAAGVVVKREWAESRGQYFAHVFGPIPLAAVVRIIVMQPDPDGQFRMPTPLQG</sequence>
<dbReference type="Gene3D" id="3.20.170.20">
    <property type="entry name" value="Protein of unknown function DUF952"/>
    <property type="match status" value="1"/>
</dbReference>
<evidence type="ECO:0008006" key="3">
    <source>
        <dbReference type="Google" id="ProtNLM"/>
    </source>
</evidence>
<name>A0A9X0HMA2_SOLP1</name>
<accession>A0A9X0HMA2</accession>
<gene>
    <name evidence="1" type="ORF">ASU33_09690</name>
</gene>
<dbReference type="SUPFAM" id="SSF56399">
    <property type="entry name" value="ADP-ribosylation"/>
    <property type="match status" value="1"/>
</dbReference>